<dbReference type="Pfam" id="PF07689">
    <property type="entry name" value="KaiB"/>
    <property type="match status" value="1"/>
</dbReference>
<dbReference type="RefSeq" id="WP_198075170.1">
    <property type="nucleotide sequence ID" value="NZ_JAEDAE010000003.1"/>
</dbReference>
<comment type="caution">
    <text evidence="2">The sequence shown here is derived from an EMBL/GenBank/DDBJ whole genome shotgun (WGS) entry which is preliminary data.</text>
</comment>
<feature type="domain" description="KaiB" evidence="1">
    <location>
        <begin position="21"/>
        <end position="102"/>
    </location>
</feature>
<name>A0ABS0Q780_9BACT</name>
<dbReference type="PANTHER" id="PTHR41709:SF2">
    <property type="entry name" value="CIRCADIAN CLOCK PROTEIN KAIB2"/>
    <property type="match status" value="1"/>
</dbReference>
<evidence type="ECO:0000313" key="3">
    <source>
        <dbReference type="Proteomes" id="UP000625631"/>
    </source>
</evidence>
<dbReference type="InterPro" id="IPR036249">
    <property type="entry name" value="Thioredoxin-like_sf"/>
</dbReference>
<dbReference type="Gene3D" id="3.40.30.10">
    <property type="entry name" value="Glutaredoxin"/>
    <property type="match status" value="1"/>
</dbReference>
<proteinExistence type="predicted"/>
<sequence>MDPFTDPLAPPEPASPEYVLHLFITGATPNSTRAVRNIKDICEQYLKGRYELLIVDIYQQPDLAQREDLIGVPTLIKRSPGLVRRLVGDLSDWPRVLKALGITPSGDEATPDEATPYE</sequence>
<accession>A0ABS0Q780</accession>
<dbReference type="EMBL" id="JAEDAE010000003">
    <property type="protein sequence ID" value="MBH8558101.1"/>
    <property type="molecule type" value="Genomic_DNA"/>
</dbReference>
<dbReference type="Proteomes" id="UP000625631">
    <property type="component" value="Unassembled WGS sequence"/>
</dbReference>
<evidence type="ECO:0000313" key="2">
    <source>
        <dbReference type="EMBL" id="MBH8558101.1"/>
    </source>
</evidence>
<dbReference type="SMART" id="SM01248">
    <property type="entry name" value="KaiB"/>
    <property type="match status" value="1"/>
</dbReference>
<dbReference type="InterPro" id="IPR011649">
    <property type="entry name" value="KaiB_domain"/>
</dbReference>
<evidence type="ECO:0000259" key="1">
    <source>
        <dbReference type="SMART" id="SM01248"/>
    </source>
</evidence>
<keyword evidence="3" id="KW-1185">Reference proteome</keyword>
<dbReference type="SUPFAM" id="SSF52833">
    <property type="entry name" value="Thioredoxin-like"/>
    <property type="match status" value="1"/>
</dbReference>
<dbReference type="PANTHER" id="PTHR41709">
    <property type="entry name" value="KAIB-LIKE PROTEIN 1"/>
    <property type="match status" value="1"/>
</dbReference>
<organism evidence="2 3">
    <name type="scientific">Hymenobacter negativus</name>
    <dbReference type="NCBI Taxonomy" id="2795026"/>
    <lineage>
        <taxon>Bacteria</taxon>
        <taxon>Pseudomonadati</taxon>
        <taxon>Bacteroidota</taxon>
        <taxon>Cytophagia</taxon>
        <taxon>Cytophagales</taxon>
        <taxon>Hymenobacteraceae</taxon>
        <taxon>Hymenobacter</taxon>
    </lineage>
</organism>
<protein>
    <submittedName>
        <fullName evidence="2">Circadian clock KaiB family protein</fullName>
    </submittedName>
</protein>
<dbReference type="InterPro" id="IPR039022">
    <property type="entry name" value="KaiB-like"/>
</dbReference>
<reference evidence="2 3" key="1">
    <citation type="submission" date="2020-12" db="EMBL/GenBank/DDBJ databases">
        <title>Hymenobacter sp.</title>
        <authorList>
            <person name="Kim M.K."/>
        </authorList>
    </citation>
    <scope>NUCLEOTIDE SEQUENCE [LARGE SCALE GENOMIC DNA]</scope>
    <source>
        <strain evidence="2 3">BT442</strain>
    </source>
</reference>
<gene>
    <name evidence="2" type="ORF">I7X13_08590</name>
</gene>
<dbReference type="CDD" id="cd02978">
    <property type="entry name" value="KaiB_like"/>
    <property type="match status" value="1"/>
</dbReference>